<evidence type="ECO:0000256" key="2">
    <source>
        <dbReference type="ARBA" id="ARBA00005028"/>
    </source>
</evidence>
<dbReference type="PROSITE" id="PS00378">
    <property type="entry name" value="HEXOKINASE_1"/>
    <property type="match status" value="1"/>
</dbReference>
<feature type="domain" description="Hexokinase C-terminal" evidence="14">
    <location>
        <begin position="231"/>
        <end position="465"/>
    </location>
</feature>
<dbReference type="GO" id="GO:0005739">
    <property type="term" value="C:mitochondrion"/>
    <property type="evidence" value="ECO:0007669"/>
    <property type="project" value="TreeGrafter"/>
</dbReference>
<dbReference type="GeneID" id="39984889"/>
<dbReference type="RefSeq" id="XP_028883425.1">
    <property type="nucleotide sequence ID" value="XM_029025109.1"/>
</dbReference>
<dbReference type="Gene3D" id="3.30.420.40">
    <property type="match status" value="1"/>
</dbReference>
<keyword evidence="6 12" id="KW-0418">Kinase</keyword>
<feature type="domain" description="Hexokinase N-terminal" evidence="13">
    <location>
        <begin position="32"/>
        <end position="222"/>
    </location>
</feature>
<evidence type="ECO:0000256" key="3">
    <source>
        <dbReference type="ARBA" id="ARBA00009225"/>
    </source>
</evidence>
<evidence type="ECO:0000259" key="13">
    <source>
        <dbReference type="Pfam" id="PF00349"/>
    </source>
</evidence>
<keyword evidence="16" id="KW-1185">Reference proteome</keyword>
<protein>
    <recommendedName>
        <fullName evidence="12">Phosphotransferase</fullName>
        <ecNumber evidence="12">2.7.1.-</ecNumber>
    </recommendedName>
</protein>
<accession>A0A1X0NYR8</accession>
<dbReference type="AlphaFoldDB" id="A0A1X0NYR8"/>
<dbReference type="PROSITE" id="PS51748">
    <property type="entry name" value="HEXOKINASE_2"/>
    <property type="match status" value="1"/>
</dbReference>
<evidence type="ECO:0000256" key="9">
    <source>
        <dbReference type="ARBA" id="ARBA00044613"/>
    </source>
</evidence>
<evidence type="ECO:0000256" key="5">
    <source>
        <dbReference type="ARBA" id="ARBA00022741"/>
    </source>
</evidence>
<dbReference type="PRINTS" id="PR00475">
    <property type="entry name" value="HEXOKINASE"/>
</dbReference>
<evidence type="ECO:0000256" key="11">
    <source>
        <dbReference type="ARBA" id="ARBA00048160"/>
    </source>
</evidence>
<dbReference type="PANTHER" id="PTHR19443:SF16">
    <property type="entry name" value="HEXOKINASE TYPE 1-RELATED"/>
    <property type="match status" value="1"/>
</dbReference>
<comment type="catalytic activity">
    <reaction evidence="11">
        <text>D-glucose + ATP = D-glucose 6-phosphate + ADP + H(+)</text>
        <dbReference type="Rhea" id="RHEA:17825"/>
        <dbReference type="ChEBI" id="CHEBI:4167"/>
        <dbReference type="ChEBI" id="CHEBI:15378"/>
        <dbReference type="ChEBI" id="CHEBI:30616"/>
        <dbReference type="ChEBI" id="CHEBI:61548"/>
        <dbReference type="ChEBI" id="CHEBI:456216"/>
        <dbReference type="EC" id="2.7.1.1"/>
    </reaction>
    <physiologicalReaction direction="left-to-right" evidence="11">
        <dbReference type="Rhea" id="RHEA:17826"/>
    </physiologicalReaction>
</comment>
<comment type="similarity">
    <text evidence="3 12">Belongs to the hexokinase family.</text>
</comment>
<dbReference type="InterPro" id="IPR001312">
    <property type="entry name" value="Hexokinase"/>
</dbReference>
<evidence type="ECO:0000256" key="12">
    <source>
        <dbReference type="RuleBase" id="RU362007"/>
    </source>
</evidence>
<dbReference type="VEuPathDB" id="TriTrypDB:TM35_000121340"/>
<evidence type="ECO:0000256" key="1">
    <source>
        <dbReference type="ARBA" id="ARBA00004888"/>
    </source>
</evidence>
<evidence type="ECO:0000256" key="7">
    <source>
        <dbReference type="ARBA" id="ARBA00022840"/>
    </source>
</evidence>
<dbReference type="GO" id="GO:0008865">
    <property type="term" value="F:fructokinase activity"/>
    <property type="evidence" value="ECO:0007669"/>
    <property type="project" value="TreeGrafter"/>
</dbReference>
<sequence>MSNRLNNLMQHISIKESDGEAMRHVKQRLAMASLASQFTVGKHHLNQLVMYMLHEMIEGLEGRESTIRMLPSYVYKAKPSSATGVFYALDLGGTNFRVLRVSCKAGKVVNRVDSSFVIPKKALEGTATDLFDFIASSVKKMMETKAPEDLSHTVPLGFTFSFPTDQKSVDRGILIKWTKGFSTQGVEGKDVVDLLQTSLKRVNVKLKVVALCNDTVGTLITRYFEDPDAQVGVILGTGSNACYFETAASVKKDPAVVARGAAQTPINMECGNFDSKYKFVLPISVYDEEMDSITLNRGHQAQEKLVAGMYLGEIARRVIVHLAQLKCLPSNLGTAMGKPWSFETKFMGMISADRMPGLQFTRGTIRRLFGVDVHEVADRRVICDVCRLVRGRAAQVGAMFCSAPLIKTHTQGRATVAVDGSVFEKLPSFRRLFQDTMNTILGPECDVKAELAKDGSGIGAAFISALAVNDK</sequence>
<dbReference type="FunFam" id="3.30.420.40:FF:000805">
    <property type="entry name" value="Hexokinase-2"/>
    <property type="match status" value="1"/>
</dbReference>
<keyword evidence="4 12" id="KW-0808">Transferase</keyword>
<dbReference type="OrthoDB" id="268883at2759"/>
<dbReference type="EMBL" id="NBCO01000012">
    <property type="protein sequence ID" value="ORC89359.1"/>
    <property type="molecule type" value="Genomic_DNA"/>
</dbReference>
<evidence type="ECO:0000256" key="6">
    <source>
        <dbReference type="ARBA" id="ARBA00022777"/>
    </source>
</evidence>
<comment type="catalytic activity">
    <reaction evidence="9">
        <text>a D-hexose + ATP = a D-hexose 6-phosphate + ADP + H(+)</text>
        <dbReference type="Rhea" id="RHEA:22740"/>
        <dbReference type="ChEBI" id="CHEBI:4194"/>
        <dbReference type="ChEBI" id="CHEBI:15378"/>
        <dbReference type="ChEBI" id="CHEBI:30616"/>
        <dbReference type="ChEBI" id="CHEBI:229467"/>
        <dbReference type="ChEBI" id="CHEBI:456216"/>
        <dbReference type="EC" id="2.7.1.1"/>
    </reaction>
    <physiologicalReaction direction="left-to-right" evidence="9">
        <dbReference type="Rhea" id="RHEA:22741"/>
    </physiologicalReaction>
</comment>
<dbReference type="FunFam" id="3.40.367.20:FF:000010">
    <property type="entry name" value="Phosphotransferase"/>
    <property type="match status" value="1"/>
</dbReference>
<reference evidence="15 16" key="1">
    <citation type="submission" date="2017-03" db="EMBL/GenBank/DDBJ databases">
        <title>An alternative strategy for trypanosome survival in the mammalian bloodstream revealed through genome and transcriptome analysis of the ubiquitous bovine parasite Trypanosoma (Megatrypanum) theileri.</title>
        <authorList>
            <person name="Kelly S."/>
            <person name="Ivens A."/>
            <person name="Mott A."/>
            <person name="O'Neill E."/>
            <person name="Emms D."/>
            <person name="Macleod O."/>
            <person name="Voorheis P."/>
            <person name="Matthews J."/>
            <person name="Matthews K."/>
            <person name="Carrington M."/>
        </authorList>
    </citation>
    <scope>NUCLEOTIDE SEQUENCE [LARGE SCALE GENOMIC DNA]</scope>
    <source>
        <strain evidence="15">Edinburgh</strain>
    </source>
</reference>
<evidence type="ECO:0000313" key="16">
    <source>
        <dbReference type="Proteomes" id="UP000192257"/>
    </source>
</evidence>
<comment type="caution">
    <text evidence="15">The sequence shown here is derived from an EMBL/GenBank/DDBJ whole genome shotgun (WGS) entry which is preliminary data.</text>
</comment>
<dbReference type="STRING" id="67003.A0A1X0NYR8"/>
<dbReference type="UniPathway" id="UPA00109">
    <property type="reaction ID" value="UER00180"/>
</dbReference>
<dbReference type="GO" id="GO:0005829">
    <property type="term" value="C:cytosol"/>
    <property type="evidence" value="ECO:0007669"/>
    <property type="project" value="TreeGrafter"/>
</dbReference>
<dbReference type="Pfam" id="PF00349">
    <property type="entry name" value="Hexokinase_1"/>
    <property type="match status" value="1"/>
</dbReference>
<dbReference type="InterPro" id="IPR022673">
    <property type="entry name" value="Hexokinase_C"/>
</dbReference>
<dbReference type="PANTHER" id="PTHR19443">
    <property type="entry name" value="HEXOKINASE"/>
    <property type="match status" value="1"/>
</dbReference>
<evidence type="ECO:0000313" key="15">
    <source>
        <dbReference type="EMBL" id="ORC89359.1"/>
    </source>
</evidence>
<dbReference type="Proteomes" id="UP000192257">
    <property type="component" value="Unassembled WGS sequence"/>
</dbReference>
<dbReference type="Gene3D" id="3.40.367.20">
    <property type="match status" value="1"/>
</dbReference>
<comment type="pathway">
    <text evidence="2">Carbohydrate metabolism; hexose metabolism.</text>
</comment>
<dbReference type="InterPro" id="IPR019807">
    <property type="entry name" value="Hexokinase_BS"/>
</dbReference>
<keyword evidence="7 12" id="KW-0067">ATP-binding</keyword>
<comment type="pathway">
    <text evidence="1">Carbohydrate degradation; glycolysis; D-glyceraldehyde 3-phosphate and glycerone phosphate from D-glucose: step 1/4.</text>
</comment>
<dbReference type="InterPro" id="IPR022672">
    <property type="entry name" value="Hexokinase_N"/>
</dbReference>
<dbReference type="GO" id="GO:0005536">
    <property type="term" value="F:D-glucose binding"/>
    <property type="evidence" value="ECO:0007669"/>
    <property type="project" value="InterPro"/>
</dbReference>
<dbReference type="EC" id="2.7.1.-" evidence="12"/>
<dbReference type="GO" id="GO:0004340">
    <property type="term" value="F:glucokinase activity"/>
    <property type="evidence" value="ECO:0007669"/>
    <property type="project" value="TreeGrafter"/>
</dbReference>
<dbReference type="GO" id="GO:0005524">
    <property type="term" value="F:ATP binding"/>
    <property type="evidence" value="ECO:0007669"/>
    <property type="project" value="UniProtKB-UniRule"/>
</dbReference>
<dbReference type="GO" id="GO:0006006">
    <property type="term" value="P:glucose metabolic process"/>
    <property type="evidence" value="ECO:0007669"/>
    <property type="project" value="TreeGrafter"/>
</dbReference>
<evidence type="ECO:0000256" key="10">
    <source>
        <dbReference type="ARBA" id="ARBA00047905"/>
    </source>
</evidence>
<dbReference type="GO" id="GO:0001678">
    <property type="term" value="P:intracellular glucose homeostasis"/>
    <property type="evidence" value="ECO:0007669"/>
    <property type="project" value="InterPro"/>
</dbReference>
<gene>
    <name evidence="15" type="ORF">TM35_000121340</name>
</gene>
<evidence type="ECO:0000256" key="8">
    <source>
        <dbReference type="ARBA" id="ARBA00023152"/>
    </source>
</evidence>
<comment type="catalytic activity">
    <reaction evidence="10">
        <text>D-fructose + ATP = D-fructose 6-phosphate + ADP + H(+)</text>
        <dbReference type="Rhea" id="RHEA:16125"/>
        <dbReference type="ChEBI" id="CHEBI:15378"/>
        <dbReference type="ChEBI" id="CHEBI:30616"/>
        <dbReference type="ChEBI" id="CHEBI:37721"/>
        <dbReference type="ChEBI" id="CHEBI:61527"/>
        <dbReference type="ChEBI" id="CHEBI:456216"/>
        <dbReference type="EC" id="2.7.1.1"/>
    </reaction>
    <physiologicalReaction direction="left-to-right" evidence="10">
        <dbReference type="Rhea" id="RHEA:16126"/>
    </physiologicalReaction>
</comment>
<evidence type="ECO:0000259" key="14">
    <source>
        <dbReference type="Pfam" id="PF03727"/>
    </source>
</evidence>
<evidence type="ECO:0000256" key="4">
    <source>
        <dbReference type="ARBA" id="ARBA00022679"/>
    </source>
</evidence>
<organism evidence="15 16">
    <name type="scientific">Trypanosoma theileri</name>
    <dbReference type="NCBI Taxonomy" id="67003"/>
    <lineage>
        <taxon>Eukaryota</taxon>
        <taxon>Discoba</taxon>
        <taxon>Euglenozoa</taxon>
        <taxon>Kinetoplastea</taxon>
        <taxon>Metakinetoplastina</taxon>
        <taxon>Trypanosomatida</taxon>
        <taxon>Trypanosomatidae</taxon>
        <taxon>Trypanosoma</taxon>
    </lineage>
</organism>
<name>A0A1X0NYR8_9TRYP</name>
<keyword evidence="5 12" id="KW-0547">Nucleotide-binding</keyword>
<dbReference type="SUPFAM" id="SSF53067">
    <property type="entry name" value="Actin-like ATPase domain"/>
    <property type="match status" value="2"/>
</dbReference>
<keyword evidence="8 12" id="KW-0324">Glycolysis</keyword>
<dbReference type="Pfam" id="PF03727">
    <property type="entry name" value="Hexokinase_2"/>
    <property type="match status" value="1"/>
</dbReference>
<dbReference type="InterPro" id="IPR043129">
    <property type="entry name" value="ATPase_NBD"/>
</dbReference>
<dbReference type="GO" id="GO:0006096">
    <property type="term" value="P:glycolytic process"/>
    <property type="evidence" value="ECO:0007669"/>
    <property type="project" value="UniProtKB-UniPathway"/>
</dbReference>
<proteinExistence type="inferred from homology"/>